<organism evidence="2 3">
    <name type="scientific">Mycobacterium syngnathidarum</name>
    <dbReference type="NCBI Taxonomy" id="1908205"/>
    <lineage>
        <taxon>Bacteria</taxon>
        <taxon>Bacillati</taxon>
        <taxon>Actinomycetota</taxon>
        <taxon>Actinomycetes</taxon>
        <taxon>Mycobacteriales</taxon>
        <taxon>Mycobacteriaceae</taxon>
        <taxon>Mycobacterium</taxon>
    </lineage>
</organism>
<accession>A0A1Q9W974</accession>
<feature type="domain" description="DUF1330" evidence="1">
    <location>
        <begin position="35"/>
        <end position="110"/>
    </location>
</feature>
<keyword evidence="3" id="KW-1185">Reference proteome</keyword>
<protein>
    <submittedName>
        <fullName evidence="2">DUF1330 domain-containing protein</fullName>
    </submittedName>
</protein>
<dbReference type="Gene3D" id="3.30.70.100">
    <property type="match status" value="1"/>
</dbReference>
<sequence length="123" mass="13326">MTELPDISGALNDFPADAPVQMVNLLKFKEPDGLDSYLQYGAGVAPLLERAGAKVRYGGSMPAVLLGEEAKPWWDVILIVEYPTPAAFLEMVTSEEYAAVHVHRAAALERGELIATSNWPLTA</sequence>
<dbReference type="InterPro" id="IPR011008">
    <property type="entry name" value="Dimeric_a/b-barrel"/>
</dbReference>
<reference evidence="2 3" key="1">
    <citation type="submission" date="2016-10" db="EMBL/GenBank/DDBJ databases">
        <title>Evaluation of Human, Animal and Environmental Mycobacterium chelonae Isolates by Core Genome Phylogenomic Analysis, Targeted Gene Comparison, and Anti-microbial Susceptibility Patterns: A Tale of Mistaken Identities.</title>
        <authorList>
            <person name="Fogelson S.B."/>
            <person name="Camus A.C."/>
            <person name="Lorenz W."/>
            <person name="Vasireddy R."/>
            <person name="Vasireddy S."/>
            <person name="Smith T."/>
            <person name="Brown-Elliott B.A."/>
            <person name="Wallace R.J.Jr."/>
            <person name="Hasan N.A."/>
            <person name="Reischl U."/>
            <person name="Sanchez S."/>
        </authorList>
    </citation>
    <scope>NUCLEOTIDE SEQUENCE [LARGE SCALE GENOMIC DNA]</scope>
    <source>
        <strain evidence="2 3">24999</strain>
    </source>
</reference>
<dbReference type="RefSeq" id="WP_070944564.1">
    <property type="nucleotide sequence ID" value="NZ_MLCL01000062.1"/>
</dbReference>
<dbReference type="Pfam" id="PF07045">
    <property type="entry name" value="DUF1330"/>
    <property type="match status" value="1"/>
</dbReference>
<dbReference type="STRING" id="1908205.BKG60_16140"/>
<dbReference type="PANTHER" id="PTHR40257">
    <property type="match status" value="1"/>
</dbReference>
<evidence type="ECO:0000313" key="3">
    <source>
        <dbReference type="Proteomes" id="UP000179636"/>
    </source>
</evidence>
<name>A0A1Q9W974_9MYCO</name>
<proteinExistence type="predicted"/>
<evidence type="ECO:0000313" key="2">
    <source>
        <dbReference type="EMBL" id="OHU01268.1"/>
    </source>
</evidence>
<dbReference type="SUPFAM" id="SSF54909">
    <property type="entry name" value="Dimeric alpha+beta barrel"/>
    <property type="match status" value="1"/>
</dbReference>
<comment type="caution">
    <text evidence="2">The sequence shown here is derived from an EMBL/GenBank/DDBJ whole genome shotgun (WGS) entry which is preliminary data.</text>
</comment>
<dbReference type="InterPro" id="IPR010753">
    <property type="entry name" value="DUF1330"/>
</dbReference>
<dbReference type="AlphaFoldDB" id="A0A1Q9W974"/>
<evidence type="ECO:0000259" key="1">
    <source>
        <dbReference type="Pfam" id="PF07045"/>
    </source>
</evidence>
<dbReference type="EMBL" id="MLHV01000007">
    <property type="protein sequence ID" value="OHU01268.1"/>
    <property type="molecule type" value="Genomic_DNA"/>
</dbReference>
<accession>A0A1S1K6A9</accession>
<gene>
    <name evidence="2" type="ORF">BKG61_09480</name>
</gene>
<dbReference type="PANTHER" id="PTHR40257:SF1">
    <property type="entry name" value="DUF1330 DOMAIN-CONTAINING PROTEIN"/>
    <property type="match status" value="1"/>
</dbReference>
<dbReference type="OrthoDB" id="3624550at2"/>
<dbReference type="Proteomes" id="UP000179636">
    <property type="component" value="Unassembled WGS sequence"/>
</dbReference>